<dbReference type="AlphaFoldDB" id="A0A7Y0Q765"/>
<evidence type="ECO:0000256" key="1">
    <source>
        <dbReference type="SAM" id="Coils"/>
    </source>
</evidence>
<evidence type="ECO:0000256" key="2">
    <source>
        <dbReference type="SAM" id="MobiDB-lite"/>
    </source>
</evidence>
<evidence type="ECO:0000313" key="5">
    <source>
        <dbReference type="Proteomes" id="UP000568664"/>
    </source>
</evidence>
<keyword evidence="5" id="KW-1185">Reference proteome</keyword>
<feature type="compositionally biased region" description="Low complexity" evidence="2">
    <location>
        <begin position="1"/>
        <end position="21"/>
    </location>
</feature>
<keyword evidence="3" id="KW-0812">Transmembrane</keyword>
<gene>
    <name evidence="4" type="ORF">HII17_04035</name>
</gene>
<feature type="region of interest" description="Disordered" evidence="2">
    <location>
        <begin position="391"/>
        <end position="424"/>
    </location>
</feature>
<comment type="caution">
    <text evidence="4">The sequence shown here is derived from an EMBL/GenBank/DDBJ whole genome shotgun (WGS) entry which is preliminary data.</text>
</comment>
<proteinExistence type="predicted"/>
<dbReference type="PANTHER" id="PTHR38043">
    <property type="entry name" value="PROTEIN HEMX"/>
    <property type="match status" value="1"/>
</dbReference>
<dbReference type="Pfam" id="PF04375">
    <property type="entry name" value="HemX"/>
    <property type="match status" value="1"/>
</dbReference>
<accession>A0A7Y0Q765</accession>
<protein>
    <submittedName>
        <fullName evidence="4">Heme biosynthesis operon protein HemX</fullName>
    </submittedName>
</protein>
<keyword evidence="3" id="KW-0472">Membrane</keyword>
<keyword evidence="1" id="KW-0175">Coiled coil</keyword>
<feature type="compositionally biased region" description="Basic and acidic residues" evidence="2">
    <location>
        <begin position="391"/>
        <end position="400"/>
    </location>
</feature>
<evidence type="ECO:0000313" key="4">
    <source>
        <dbReference type="EMBL" id="NMP30725.1"/>
    </source>
</evidence>
<organism evidence="4 5">
    <name type="scientific">Thalassotalea algicola</name>
    <dbReference type="NCBI Taxonomy" id="2716224"/>
    <lineage>
        <taxon>Bacteria</taxon>
        <taxon>Pseudomonadati</taxon>
        <taxon>Pseudomonadota</taxon>
        <taxon>Gammaproteobacteria</taxon>
        <taxon>Alteromonadales</taxon>
        <taxon>Colwelliaceae</taxon>
        <taxon>Thalassotalea</taxon>
    </lineage>
</organism>
<dbReference type="Proteomes" id="UP000568664">
    <property type="component" value="Unassembled WGS sequence"/>
</dbReference>
<keyword evidence="3" id="KW-1133">Transmembrane helix</keyword>
<name>A0A7Y0Q765_9GAMM</name>
<sequence>MTDKQTPPTSSDSTKSTDNPKPASAIKNRAKPTTSTRKSAIAAPVRKRSKTAVLALICSVAALAGLGGGYVWQNQQHMGLMQELVAQNQAQLQATEQQLQQLINQQQTATLASAEKLAFDALKPVQKEIAQLNSVTESLKQNDPTDWLVHEAEYLIRIASRAMWLEKDAKVAIDLLIDADIRIKELNDPQYLPVRQFINQDIESLKLLPKLATDDVILKLIALSGQISDLPIAMAHLPDTTEAAADFELTENATDWRENLTKTWQKFMADFVKVKRRTANVEALLTPSQQQNLRQNLQLKMQLSQWAASQHNNALYDTSLTEIQAWLADYFDMDDEKVKNFHQAIQLLKSEIIELTLPKKLDSLKAIRAIIKGKSQRFEHQKEIQVPLQETKESEIKGIPKEGNVPELPTKEDKTTNGDNGAII</sequence>
<reference evidence="4 5" key="1">
    <citation type="submission" date="2020-04" db="EMBL/GenBank/DDBJ databases">
        <title>Thalassotalea sp. M1531, isolated from the surface of marine red alga.</title>
        <authorList>
            <person name="Pang L."/>
            <person name="Lu D.-C."/>
        </authorList>
    </citation>
    <scope>NUCLEOTIDE SEQUENCE [LARGE SCALE GENOMIC DNA]</scope>
    <source>
        <strain evidence="4 5">M1531</strain>
    </source>
</reference>
<dbReference type="PANTHER" id="PTHR38043:SF1">
    <property type="entry name" value="PROTEIN HEMX"/>
    <property type="match status" value="1"/>
</dbReference>
<evidence type="ECO:0000256" key="3">
    <source>
        <dbReference type="SAM" id="Phobius"/>
    </source>
</evidence>
<dbReference type="EMBL" id="JABBXH010000001">
    <property type="protein sequence ID" value="NMP30725.1"/>
    <property type="molecule type" value="Genomic_DNA"/>
</dbReference>
<feature type="transmembrane region" description="Helical" evidence="3">
    <location>
        <begin position="52"/>
        <end position="72"/>
    </location>
</feature>
<dbReference type="RefSeq" id="WP_169074004.1">
    <property type="nucleotide sequence ID" value="NZ_JABBXH010000001.1"/>
</dbReference>
<feature type="region of interest" description="Disordered" evidence="2">
    <location>
        <begin position="1"/>
        <end position="43"/>
    </location>
</feature>
<dbReference type="InterPro" id="IPR007470">
    <property type="entry name" value="HemX"/>
</dbReference>
<feature type="coiled-coil region" evidence="1">
    <location>
        <begin position="85"/>
        <end position="112"/>
    </location>
</feature>